<evidence type="ECO:0008006" key="3">
    <source>
        <dbReference type="Google" id="ProtNLM"/>
    </source>
</evidence>
<dbReference type="AlphaFoldDB" id="A0A249JYB3"/>
<name>A0A249JYB3_9ACTN</name>
<organism evidence="1 2">
    <name type="scientific">Candidatus Nanopelagicus limnae</name>
    <dbReference type="NCBI Taxonomy" id="1884634"/>
    <lineage>
        <taxon>Bacteria</taxon>
        <taxon>Bacillati</taxon>
        <taxon>Actinomycetota</taxon>
        <taxon>Actinomycetes</taxon>
        <taxon>Candidatus Nanopelagicales</taxon>
        <taxon>Candidatus Nanopelagicaceae</taxon>
        <taxon>Candidatus Nanopelagicus</taxon>
    </lineage>
</organism>
<dbReference type="EMBL" id="CP016768">
    <property type="protein sequence ID" value="ASY09511.1"/>
    <property type="molecule type" value="Genomic_DNA"/>
</dbReference>
<dbReference type="KEGG" id="abam:B1s21122_04075"/>
<reference evidence="2" key="1">
    <citation type="submission" date="2016-10" db="EMBL/GenBank/DDBJ databases">
        <title>High microdiversification within the ubiquitous acI lineage of Actinobacteria.</title>
        <authorList>
            <person name="Neuenschwander S.M."/>
            <person name="Salcher M."/>
            <person name="Ghai R."/>
            <person name="Pernthaler J."/>
        </authorList>
    </citation>
    <scope>NUCLEOTIDE SEQUENCE [LARGE SCALE GENOMIC DNA]</scope>
</reference>
<sequence length="158" mass="17375">MDVVENLEAAIAAVEEARSVPLSASCVLNRGEMLQLLDQIKVSFPNDLAKAISILRDKDMILENAHTQADGIIAQARDEVARLVEQTTIVSNARKEATRILAEANEDGKRNREEIDEYVDARLATLEVILNKTLDVISKGRDQLGGVETKHALSDLNK</sequence>
<proteinExistence type="predicted"/>
<dbReference type="OrthoDB" id="3291843at2"/>
<protein>
    <recommendedName>
        <fullName evidence="3">ATP synthase subunit B/B</fullName>
    </recommendedName>
</protein>
<keyword evidence="2" id="KW-1185">Reference proteome</keyword>
<evidence type="ECO:0000313" key="1">
    <source>
        <dbReference type="EMBL" id="ASY09511.1"/>
    </source>
</evidence>
<dbReference type="Proteomes" id="UP000217153">
    <property type="component" value="Chromosome"/>
</dbReference>
<dbReference type="RefSeq" id="WP_095680822.1">
    <property type="nucleotide sequence ID" value="NZ_CP016768.2"/>
</dbReference>
<accession>A0A249JYB3</accession>
<evidence type="ECO:0000313" key="2">
    <source>
        <dbReference type="Proteomes" id="UP000217153"/>
    </source>
</evidence>
<gene>
    <name evidence="1" type="ORF">B1s21122_04075</name>
</gene>